<accession>A0A0N7J7F9</accession>
<protein>
    <submittedName>
        <fullName evidence="2">Ribosylnicotinamide kinase-like</fullName>
        <ecNumber evidence="2">2.7.1.22</ecNumber>
    </submittedName>
</protein>
<gene>
    <name evidence="2" type="ORF">BvMPK_2463</name>
</gene>
<dbReference type="SUPFAM" id="SSF53448">
    <property type="entry name" value="Nucleotide-diphospho-sugar transferases"/>
    <property type="match status" value="1"/>
</dbReference>
<dbReference type="EC" id="2.7.1.22" evidence="2"/>
<evidence type="ECO:0000313" key="3">
    <source>
        <dbReference type="Proteomes" id="UP000061587"/>
    </source>
</evidence>
<evidence type="ECO:0000259" key="1">
    <source>
        <dbReference type="Pfam" id="PF14134"/>
    </source>
</evidence>
<name>A0A0N7J7F9_PHOVU</name>
<evidence type="ECO:0000313" key="2">
    <source>
        <dbReference type="EMBL" id="ALK85058.1"/>
    </source>
</evidence>
<dbReference type="InterPro" id="IPR025393">
    <property type="entry name" value="DUF4301"/>
</dbReference>
<dbReference type="Pfam" id="PF14134">
    <property type="entry name" value="DUF4301"/>
    <property type="match status" value="1"/>
</dbReference>
<reference evidence="2 3" key="2">
    <citation type="journal article" date="2016" name="Genome Biol. Evol.">
        <title>Extensive mobilome-driven genome diversification in mouse gut-associated Bacteroides vulgatus mpk.</title>
        <authorList>
            <person name="Lange A."/>
            <person name="Beier S."/>
            <person name="Steimle A."/>
            <person name="Autenrieth I.B."/>
            <person name="Huson D.H."/>
            <person name="Frick J.S."/>
        </authorList>
    </citation>
    <scope>NUCLEOTIDE SEQUENCE [LARGE SCALE GENOMIC DNA]</scope>
    <source>
        <strain evidence="3">mpk</strain>
    </source>
</reference>
<reference evidence="3" key="1">
    <citation type="submission" date="2015-10" db="EMBL/GenBank/DDBJ databases">
        <title>Extensive mobilome-driven genome diversification in gut-associated Bacteroides vulgatus mpk.</title>
        <authorList>
            <person name="Beier S."/>
            <person name="Lange A."/>
            <person name="Huson D.H."/>
            <person name="Frick J.-S."/>
            <person name="Autenrieth I.B."/>
        </authorList>
    </citation>
    <scope>NUCLEOTIDE SEQUENCE [LARGE SCALE GENOMIC DNA]</scope>
    <source>
        <strain evidence="3">mpk</strain>
    </source>
</reference>
<dbReference type="EMBL" id="CP013020">
    <property type="protein sequence ID" value="ALK85058.1"/>
    <property type="molecule type" value="Genomic_DNA"/>
</dbReference>
<dbReference type="GO" id="GO:0050262">
    <property type="term" value="F:ribosylnicotinamide kinase activity"/>
    <property type="evidence" value="ECO:0007669"/>
    <property type="project" value="UniProtKB-EC"/>
</dbReference>
<feature type="domain" description="DUF4301" evidence="1">
    <location>
        <begin position="5"/>
        <end position="263"/>
    </location>
</feature>
<keyword evidence="2" id="KW-0808">Transferase</keyword>
<sequence>MLTPEDKDLLVKKGISEQQIAEQLACFEKGFPFLKLDAAASVEKGIMAPAENEMKNYLEAWDTYKEGEKTIVKFVPASGAASRMFKNLFEFLGADYNIPKTDFEKKFFDHIHSFAFYNDLNAACMDNTGKDIDALMAGKEYKPIVANLLEAAGLNYGALPKGLLKFHRYADGVRTPLEEHLVEGALYAAGKTGKVNVHFTVSTEHRELFTKLVEEKVAVYAKKYGVEYDVSFSEQKPSTDTVAADMENKPFRDKGKLLFRPGGTVR</sequence>
<dbReference type="AlphaFoldDB" id="A0A0N7J7F9"/>
<dbReference type="Proteomes" id="UP000061587">
    <property type="component" value="Chromosome"/>
</dbReference>
<organism evidence="2 3">
    <name type="scientific">Phocaeicola vulgatus</name>
    <name type="common">Bacteroides vulgatus</name>
    <dbReference type="NCBI Taxonomy" id="821"/>
    <lineage>
        <taxon>Bacteria</taxon>
        <taxon>Pseudomonadati</taxon>
        <taxon>Bacteroidota</taxon>
        <taxon>Bacteroidia</taxon>
        <taxon>Bacteroidales</taxon>
        <taxon>Bacteroidaceae</taxon>
        <taxon>Phocaeicola</taxon>
    </lineage>
</organism>
<dbReference type="PATRIC" id="fig|821.40.peg.2955"/>
<dbReference type="InterPro" id="IPR029044">
    <property type="entry name" value="Nucleotide-diphossugar_trans"/>
</dbReference>
<keyword evidence="2" id="KW-0418">Kinase</keyword>
<proteinExistence type="predicted"/>